<accession>A0A1G9ZEF4</accession>
<evidence type="ECO:0000313" key="2">
    <source>
        <dbReference type="EMBL" id="SDN19782.1"/>
    </source>
</evidence>
<proteinExistence type="predicted"/>
<evidence type="ECO:0000256" key="1">
    <source>
        <dbReference type="SAM" id="MobiDB-lite"/>
    </source>
</evidence>
<evidence type="ECO:0000313" key="3">
    <source>
        <dbReference type="Proteomes" id="UP000199370"/>
    </source>
</evidence>
<dbReference type="Proteomes" id="UP000199370">
    <property type="component" value="Unassembled WGS sequence"/>
</dbReference>
<dbReference type="AlphaFoldDB" id="A0A1G9ZEF4"/>
<keyword evidence="3" id="KW-1185">Reference proteome</keyword>
<reference evidence="2 3" key="1">
    <citation type="submission" date="2016-10" db="EMBL/GenBank/DDBJ databases">
        <authorList>
            <person name="de Groot N.N."/>
        </authorList>
    </citation>
    <scope>NUCLEOTIDE SEQUENCE [LARGE SCALE GENOMIC DNA]</scope>
    <source>
        <strain evidence="3">EB21,IBRC-M 10013,KCTC 4048</strain>
    </source>
</reference>
<dbReference type="SUPFAM" id="SSF63992">
    <property type="entry name" value="Dipeptide transport protein"/>
    <property type="match status" value="1"/>
</dbReference>
<gene>
    <name evidence="2" type="ORF">SAMN05192554_12010</name>
</gene>
<dbReference type="EMBL" id="FNIA01000020">
    <property type="protein sequence ID" value="SDN19782.1"/>
    <property type="molecule type" value="Genomic_DNA"/>
</dbReference>
<organism evidence="2 3">
    <name type="scientific">Haloarchaeobius iranensis</name>
    <dbReference type="NCBI Taxonomy" id="996166"/>
    <lineage>
        <taxon>Archaea</taxon>
        <taxon>Methanobacteriati</taxon>
        <taxon>Methanobacteriota</taxon>
        <taxon>Stenosarchaea group</taxon>
        <taxon>Halobacteria</taxon>
        <taxon>Halobacteriales</taxon>
        <taxon>Halorubellaceae</taxon>
        <taxon>Haloarchaeobius</taxon>
    </lineage>
</organism>
<name>A0A1G9ZEF4_9EURY</name>
<dbReference type="STRING" id="996166.SAMN05192554_12010"/>
<dbReference type="RefSeq" id="WP_089735242.1">
    <property type="nucleotide sequence ID" value="NZ_FNIA01000020.1"/>
</dbReference>
<sequence>MSEFEVFLSADIEGVSGYTDPSEDADRLPAASYVTTKTARGAGAVVCRPPEAVRDDIEAAARAAATDQPPTPTRRCPSSHRYGSPSTS</sequence>
<protein>
    <submittedName>
        <fullName evidence="2">Uncharacterized protein</fullName>
    </submittedName>
</protein>
<feature type="region of interest" description="Disordered" evidence="1">
    <location>
        <begin position="60"/>
        <end position="88"/>
    </location>
</feature>
<dbReference type="InterPro" id="IPR036177">
    <property type="entry name" value="Peptidase_M55_sf"/>
</dbReference>